<gene>
    <name evidence="5" type="ORF">AAIK43_06180</name>
</gene>
<dbReference type="PANTHER" id="PTHR40661:SF1">
    <property type="entry name" value="HTH CRO_C1-TYPE DOMAIN-CONTAINING PROTEIN"/>
    <property type="match status" value="1"/>
</dbReference>
<dbReference type="Gene3D" id="2.10.109.10">
    <property type="entry name" value="Umud Fragment, subunit A"/>
    <property type="match status" value="1"/>
</dbReference>
<accession>A0ABZ3GA97</accession>
<dbReference type="SUPFAM" id="SSF51306">
    <property type="entry name" value="LexA/Signal peptidase"/>
    <property type="match status" value="1"/>
</dbReference>
<protein>
    <submittedName>
        <fullName evidence="5">S24 family peptidase</fullName>
    </submittedName>
</protein>
<organism evidence="5 6">
    <name type="scientific">Achromobacter denitrificans</name>
    <name type="common">Alcaligenes denitrificans</name>
    <dbReference type="NCBI Taxonomy" id="32002"/>
    <lineage>
        <taxon>Bacteria</taxon>
        <taxon>Pseudomonadati</taxon>
        <taxon>Pseudomonadota</taxon>
        <taxon>Betaproteobacteria</taxon>
        <taxon>Burkholderiales</taxon>
        <taxon>Alcaligenaceae</taxon>
        <taxon>Achromobacter</taxon>
    </lineage>
</organism>
<evidence type="ECO:0000256" key="3">
    <source>
        <dbReference type="ARBA" id="ARBA00023163"/>
    </source>
</evidence>
<proteinExistence type="predicted"/>
<dbReference type="InterPro" id="IPR015927">
    <property type="entry name" value="Peptidase_S24_S26A/B/C"/>
</dbReference>
<evidence type="ECO:0000259" key="4">
    <source>
        <dbReference type="Pfam" id="PF00717"/>
    </source>
</evidence>
<evidence type="ECO:0000256" key="2">
    <source>
        <dbReference type="ARBA" id="ARBA00023125"/>
    </source>
</evidence>
<evidence type="ECO:0000313" key="5">
    <source>
        <dbReference type="EMBL" id="XAN17616.1"/>
    </source>
</evidence>
<evidence type="ECO:0000256" key="1">
    <source>
        <dbReference type="ARBA" id="ARBA00023015"/>
    </source>
</evidence>
<dbReference type="InterPro" id="IPR036286">
    <property type="entry name" value="LexA/Signal_pep-like_sf"/>
</dbReference>
<evidence type="ECO:0000313" key="6">
    <source>
        <dbReference type="Proteomes" id="UP001446337"/>
    </source>
</evidence>
<sequence>MSIQDTRRANLRVWAQKHGTPSKEKSYFSQILSGTSPIGERAARRLERDYRMGEGFLDAENPTIAEAASQPAPEPQATNWPFPEIPEDQVRALPPAKLSALQGAMALAIAQMNMGITVAPASVVQPAAGAAIRTHKPGGLVDIDHADDAFPMRIKDLEPGPWEGGKTTKQMEDARGGVLISHAVDVGHVPDSGYSANDHEFIPIPELDVRLAAGALGIENYQETEIGQILLRRSFLESFGLPIEQMRIVYSHGDSMEPAIRNRNPMLMFMESIHDMLQINQRIIYAINQGGSMLVKCISRTRDGIWLAKSLNPAYKPIPLVRDDGRDVNIVGRILWSPNDLRNGVDERLLRA</sequence>
<keyword evidence="3" id="KW-0804">Transcription</keyword>
<dbReference type="CDD" id="cd06529">
    <property type="entry name" value="S24_LexA-like"/>
    <property type="match status" value="1"/>
</dbReference>
<keyword evidence="1" id="KW-0805">Transcription regulation</keyword>
<feature type="domain" description="Peptidase S24/S26A/S26B/S26C" evidence="4">
    <location>
        <begin position="211"/>
        <end position="334"/>
    </location>
</feature>
<keyword evidence="6" id="KW-1185">Reference proteome</keyword>
<dbReference type="EMBL" id="CP154792">
    <property type="protein sequence ID" value="XAN17616.1"/>
    <property type="molecule type" value="Genomic_DNA"/>
</dbReference>
<dbReference type="PANTHER" id="PTHR40661">
    <property type="match status" value="1"/>
</dbReference>
<name>A0ABZ3GA97_ACHDE</name>
<keyword evidence="2" id="KW-0238">DNA-binding</keyword>
<dbReference type="Pfam" id="PF00717">
    <property type="entry name" value="Peptidase_S24"/>
    <property type="match status" value="1"/>
</dbReference>
<dbReference type="Proteomes" id="UP001446337">
    <property type="component" value="Chromosome"/>
</dbReference>
<dbReference type="InterPro" id="IPR039418">
    <property type="entry name" value="LexA-like"/>
</dbReference>
<reference evidence="5 6" key="1">
    <citation type="submission" date="2024-05" db="EMBL/GenBank/DDBJ databases">
        <title>Achromobacter denitrificans. BP1, complete genome.</title>
        <authorList>
            <person name="Zhang B."/>
        </authorList>
    </citation>
    <scope>NUCLEOTIDE SEQUENCE [LARGE SCALE GENOMIC DNA]</scope>
    <source>
        <strain evidence="5 6">BP1</strain>
    </source>
</reference>
<dbReference type="RefSeq" id="WP_343499224.1">
    <property type="nucleotide sequence ID" value="NZ_CP154792.1"/>
</dbReference>